<evidence type="ECO:0000313" key="2">
    <source>
        <dbReference type="Proteomes" id="UP000002894"/>
    </source>
</evidence>
<dbReference type="Pfam" id="PF06019">
    <property type="entry name" value="Phage_30_8"/>
    <property type="match status" value="1"/>
</dbReference>
<organism evidence="1 2">
    <name type="scientific">Aeromonas phage Aes012</name>
    <dbReference type="NCBI Taxonomy" id="1198014"/>
    <lineage>
        <taxon>Viruses</taxon>
        <taxon>Duplodnaviria</taxon>
        <taxon>Heunggongvirae</taxon>
        <taxon>Uroviricota</taxon>
        <taxon>Caudoviricetes</taxon>
        <taxon>Pantevenvirales</taxon>
        <taxon>Straboviridae</taxon>
        <taxon>Tulanevirus</taxon>
        <taxon>Tulanevirus aes12</taxon>
    </lineage>
</organism>
<evidence type="ECO:0008006" key="3">
    <source>
        <dbReference type="Google" id="ProtNLM"/>
    </source>
</evidence>
<dbReference type="Proteomes" id="UP000002894">
    <property type="component" value="Segment"/>
</dbReference>
<proteinExistence type="predicted"/>
<dbReference type="EMBL" id="JN377895">
    <property type="protein sequence ID" value="AFN69659.1"/>
    <property type="molecule type" value="Genomic_DNA"/>
</dbReference>
<accession>I6YXL7</accession>
<dbReference type="RefSeq" id="YP_007677746.1">
    <property type="nucleotide sequence ID" value="NC_020879.1"/>
</dbReference>
<reference evidence="1 2" key="1">
    <citation type="submission" date="2011-07" db="EMBL/GenBank/DDBJ databases">
        <title>Complete genome of Aeromonas phage Aes012.</title>
        <authorList>
            <person name="Petrov V.M."/>
            <person name="Ratnayaka S."/>
            <person name="Karam J.D."/>
        </authorList>
    </citation>
    <scope>NUCLEOTIDE SEQUENCE [LARGE SCALE GENOMIC DNA]</scope>
</reference>
<name>I6YXL7_9CAUD</name>
<dbReference type="OrthoDB" id="19390at10239"/>
<evidence type="ECO:0000313" key="1">
    <source>
        <dbReference type="EMBL" id="AFN69659.1"/>
    </source>
</evidence>
<protein>
    <recommendedName>
        <fullName evidence="3">Phage protein</fullName>
    </recommendedName>
</protein>
<dbReference type="InterPro" id="IPR009258">
    <property type="entry name" value="Phage_T4_Gp30.8"/>
</dbReference>
<sequence length="105" mass="11944">MININATIRSSDFGGAVEEKKWCITKRKGDIIAVQTPEGPSDDFVWEIVAFNFFTQSQYVLKTRIVGKIVHDEDDSYYMNGRACADKLIERIKKAGKIDLNNWGI</sequence>
<gene>
    <name evidence="1" type="ORF">Aes012_029</name>
</gene>
<keyword evidence="2" id="KW-1185">Reference proteome</keyword>
<dbReference type="GeneID" id="15041268"/>
<dbReference type="KEGG" id="vg:15041268"/>